<keyword evidence="3" id="KW-1185">Reference proteome</keyword>
<dbReference type="KEGG" id="bpg:Bathy07g02720"/>
<reference evidence="2 3" key="1">
    <citation type="submission" date="2011-10" db="EMBL/GenBank/DDBJ databases">
        <authorList>
            <person name="Genoscope - CEA"/>
        </authorList>
    </citation>
    <scope>NUCLEOTIDE SEQUENCE [LARGE SCALE GENOMIC DNA]</scope>
    <source>
        <strain evidence="2 3">RCC 1105</strain>
    </source>
</reference>
<sequence length="283" mass="30064">MSLPYVGGLAALGAAAAASSQGLVPTRMPSISDIPTDWTAVIDAFAKARDVLPATLTGVLGGAGVKEISDTNTTTTTNTVTFEGGGGGKNGFSATSALQVAALLSGAATGAIVAYYGTDKSLDKAKEFAIAFKKKAHLFDLWLKEVVVDAAWPSLVEAFTFLKTETGKVFVYVKTFTTKTFTMTNMGELKRIVSADKIYKAKDSVVVMITPTLIVVKNVAMNGVERATLFSKASYMKAMAFADTLVNKMNKKYEEQQEKKKKKTNKQQPPPPPKTKATAPSSP</sequence>
<accession>K8FEC1</accession>
<gene>
    <name evidence="2" type="ORF">Bathy07g02720</name>
</gene>
<evidence type="ECO:0000256" key="1">
    <source>
        <dbReference type="SAM" id="MobiDB-lite"/>
    </source>
</evidence>
<feature type="region of interest" description="Disordered" evidence="1">
    <location>
        <begin position="252"/>
        <end position="283"/>
    </location>
</feature>
<dbReference type="GeneID" id="19014761"/>
<name>K8FEC1_9CHLO</name>
<dbReference type="Proteomes" id="UP000198341">
    <property type="component" value="Chromosome 7"/>
</dbReference>
<protein>
    <submittedName>
        <fullName evidence="2">Uncharacterized protein</fullName>
    </submittedName>
</protein>
<dbReference type="RefSeq" id="XP_007512033.1">
    <property type="nucleotide sequence ID" value="XM_007511971.1"/>
</dbReference>
<evidence type="ECO:0000313" key="2">
    <source>
        <dbReference type="EMBL" id="CCO66121.1"/>
    </source>
</evidence>
<dbReference type="AlphaFoldDB" id="K8FEC1"/>
<dbReference type="EMBL" id="FO082272">
    <property type="protein sequence ID" value="CCO66121.1"/>
    <property type="molecule type" value="Genomic_DNA"/>
</dbReference>
<evidence type="ECO:0000313" key="3">
    <source>
        <dbReference type="Proteomes" id="UP000198341"/>
    </source>
</evidence>
<organism evidence="2 3">
    <name type="scientific">Bathycoccus prasinos</name>
    <dbReference type="NCBI Taxonomy" id="41875"/>
    <lineage>
        <taxon>Eukaryota</taxon>
        <taxon>Viridiplantae</taxon>
        <taxon>Chlorophyta</taxon>
        <taxon>Mamiellophyceae</taxon>
        <taxon>Mamiellales</taxon>
        <taxon>Bathycoccaceae</taxon>
        <taxon>Bathycoccus</taxon>
    </lineage>
</organism>
<proteinExistence type="predicted"/>